<dbReference type="STRING" id="743966.MYB_01010"/>
<evidence type="ECO:0000256" key="8">
    <source>
        <dbReference type="ARBA" id="ARBA00022741"/>
    </source>
</evidence>
<keyword evidence="11 12" id="KW-0324">Glycolysis</keyword>
<evidence type="ECO:0000256" key="5">
    <source>
        <dbReference type="ARBA" id="ARBA00016471"/>
    </source>
</evidence>
<dbReference type="GO" id="GO:0006094">
    <property type="term" value="P:gluconeogenesis"/>
    <property type="evidence" value="ECO:0007669"/>
    <property type="project" value="TreeGrafter"/>
</dbReference>
<dbReference type="GO" id="GO:0005829">
    <property type="term" value="C:cytosol"/>
    <property type="evidence" value="ECO:0007669"/>
    <property type="project" value="TreeGrafter"/>
</dbReference>
<keyword evidence="7 12" id="KW-0808">Transferase</keyword>
<evidence type="ECO:0000256" key="10">
    <source>
        <dbReference type="ARBA" id="ARBA00022840"/>
    </source>
</evidence>
<comment type="similarity">
    <text evidence="12 15">Belongs to the phosphoglycerate kinase family.</text>
</comment>
<comment type="subunit">
    <text evidence="12">Monomer.</text>
</comment>
<feature type="binding site" evidence="12 14">
    <location>
        <begin position="360"/>
        <end position="363"/>
    </location>
    <ligand>
        <name>ATP</name>
        <dbReference type="ChEBI" id="CHEBI:30616"/>
    </ligand>
</feature>
<evidence type="ECO:0000256" key="3">
    <source>
        <dbReference type="ARBA" id="ARBA00004838"/>
    </source>
</evidence>
<dbReference type="PROSITE" id="PS00111">
    <property type="entry name" value="PGLYCERATE_KINASE"/>
    <property type="match status" value="1"/>
</dbReference>
<dbReference type="PIRSF" id="PIRSF000724">
    <property type="entry name" value="Pgk"/>
    <property type="match status" value="1"/>
</dbReference>
<accession>W5V090</accession>
<dbReference type="GO" id="GO:0043531">
    <property type="term" value="F:ADP binding"/>
    <property type="evidence" value="ECO:0007669"/>
    <property type="project" value="TreeGrafter"/>
</dbReference>
<comment type="subcellular location">
    <subcellularLocation>
        <location evidence="2 12">Cytoplasm</location>
    </subcellularLocation>
</comment>
<comment type="pathway">
    <text evidence="3 12">Carbohydrate degradation; glycolysis; pyruvate from D-glyceraldehyde 3-phosphate: step 2/5.</text>
</comment>
<evidence type="ECO:0000256" key="14">
    <source>
        <dbReference type="PIRSR" id="PIRSR000724-2"/>
    </source>
</evidence>
<sequence length="404" mass="44432">MNNSSFANKKTIEDINFLNKKVLMRVDYNVPIQDGKITSTKRIDATINSINKVINQGGKLILFSHLGRIKSQEDLAKKSLRIVAEKLEQTLGKKVTFVPHTRGPEVEKAIENMKNGEIILLENTRFEDLNNKAESKNSEELGKYWASLGDVFINEAFGTMHREHASNVGIATHISESALGYLVLEELKALSKVVESPESPFMAIVGGAKVSDKIGVLESLLQKADKVLIGGGMSYTFRKALGFEIGQSIVEDDKLELARNLMDKYRDKIVLPIDVACSYEFEDTKPVYFHDNPLEIHKDAMGMDLGPLSIRLFERQLQGAKTVLWNGTLGVAEFSNFRTGTLSVAKIIAKLPNCYSVIGGGDSVAAVESQGLQSFFSHISTGGGASITFIEKADLVGLHPIQNK</sequence>
<feature type="binding site" evidence="12">
    <location>
        <position position="125"/>
    </location>
    <ligand>
        <name>substrate</name>
    </ligand>
</feature>
<dbReference type="HOGENOM" id="CLU_025427_0_2_14"/>
<feature type="binding site" evidence="13">
    <location>
        <position position="42"/>
    </location>
    <ligand>
        <name>(2R)-3-phosphoglycerate</name>
        <dbReference type="ChEBI" id="CHEBI:58272"/>
    </ligand>
</feature>
<dbReference type="KEGG" id="mbc:MYB_01010"/>
<reference evidence="16 17" key="1">
    <citation type="journal article" date="2014" name="Genome Announc.">
        <title>Complete Genome Sequence of Mycoplasma bovoculi Strain M165/69T (ATCC 29104).</title>
        <authorList>
            <person name="Calcutt M.J."/>
            <person name="Foecking M.F."/>
        </authorList>
    </citation>
    <scope>NUCLEOTIDE SEQUENCE [LARGE SCALE GENOMIC DNA]</scope>
    <source>
        <strain evidence="16">M165/69</strain>
    </source>
</reference>
<evidence type="ECO:0000256" key="7">
    <source>
        <dbReference type="ARBA" id="ARBA00022679"/>
    </source>
</evidence>
<comment type="catalytic activity">
    <reaction evidence="1 12 15">
        <text>(2R)-3-phosphoglycerate + ATP = (2R)-3-phospho-glyceroyl phosphate + ADP</text>
        <dbReference type="Rhea" id="RHEA:14801"/>
        <dbReference type="ChEBI" id="CHEBI:30616"/>
        <dbReference type="ChEBI" id="CHEBI:57604"/>
        <dbReference type="ChEBI" id="CHEBI:58272"/>
        <dbReference type="ChEBI" id="CHEBI:456216"/>
        <dbReference type="EC" id="2.7.2.3"/>
    </reaction>
</comment>
<evidence type="ECO:0000256" key="9">
    <source>
        <dbReference type="ARBA" id="ARBA00022777"/>
    </source>
</evidence>
<feature type="binding site" evidence="12 14">
    <location>
        <position position="302"/>
    </location>
    <ligand>
        <name>ATP</name>
        <dbReference type="ChEBI" id="CHEBI:30616"/>
    </ligand>
</feature>
<dbReference type="Gene3D" id="3.40.50.1260">
    <property type="entry name" value="Phosphoglycerate kinase, N-terminal domain"/>
    <property type="match status" value="2"/>
</dbReference>
<feature type="binding site" evidence="12 13">
    <location>
        <begin position="65"/>
        <end position="68"/>
    </location>
    <ligand>
        <name>substrate</name>
    </ligand>
</feature>
<feature type="binding site" evidence="13">
    <location>
        <position position="125"/>
    </location>
    <ligand>
        <name>(2R)-3-phosphoglycerate</name>
        <dbReference type="ChEBI" id="CHEBI:58272"/>
    </ligand>
</feature>
<evidence type="ECO:0000313" key="16">
    <source>
        <dbReference type="EMBL" id="AHH45213.1"/>
    </source>
</evidence>
<dbReference type="RefSeq" id="WP_022935614.1">
    <property type="nucleotide sequence ID" value="NZ_CP007154.1"/>
</dbReference>
<evidence type="ECO:0000256" key="13">
    <source>
        <dbReference type="PIRSR" id="PIRSR000724-1"/>
    </source>
</evidence>
<evidence type="ECO:0000256" key="1">
    <source>
        <dbReference type="ARBA" id="ARBA00000642"/>
    </source>
</evidence>
<keyword evidence="9 12" id="KW-0418">Kinase</keyword>
<organism evidence="16 17">
    <name type="scientific">Mesomycoplasma bovoculi M165/69</name>
    <dbReference type="NCBI Taxonomy" id="743966"/>
    <lineage>
        <taxon>Bacteria</taxon>
        <taxon>Bacillati</taxon>
        <taxon>Mycoplasmatota</taxon>
        <taxon>Mycoplasmoidales</taxon>
        <taxon>Metamycoplasmataceae</taxon>
        <taxon>Mesomycoplasma</taxon>
    </lineage>
</organism>
<dbReference type="AlphaFoldDB" id="W5V090"/>
<dbReference type="GO" id="GO:0006096">
    <property type="term" value="P:glycolytic process"/>
    <property type="evidence" value="ECO:0007669"/>
    <property type="project" value="UniProtKB-UniRule"/>
</dbReference>
<dbReference type="PANTHER" id="PTHR11406:SF23">
    <property type="entry name" value="PHOSPHOGLYCERATE KINASE 1, CHLOROPLASTIC-RELATED"/>
    <property type="match status" value="1"/>
</dbReference>
<evidence type="ECO:0000256" key="2">
    <source>
        <dbReference type="ARBA" id="ARBA00004496"/>
    </source>
</evidence>
<evidence type="ECO:0000256" key="11">
    <source>
        <dbReference type="ARBA" id="ARBA00023152"/>
    </source>
</evidence>
<dbReference type="eggNOG" id="COG0126">
    <property type="taxonomic scope" value="Bacteria"/>
</dbReference>
<evidence type="ECO:0000256" key="12">
    <source>
        <dbReference type="HAMAP-Rule" id="MF_00145"/>
    </source>
</evidence>
<feature type="binding site" evidence="12 14">
    <location>
        <position position="213"/>
    </location>
    <ligand>
        <name>ATP</name>
        <dbReference type="ChEBI" id="CHEBI:30616"/>
    </ligand>
</feature>
<feature type="binding site" evidence="13">
    <location>
        <position position="162"/>
    </location>
    <ligand>
        <name>(2R)-3-phosphoglycerate</name>
        <dbReference type="ChEBI" id="CHEBI:58272"/>
    </ligand>
</feature>
<evidence type="ECO:0000313" key="17">
    <source>
        <dbReference type="Proteomes" id="UP000019229"/>
    </source>
</evidence>
<evidence type="ECO:0000256" key="15">
    <source>
        <dbReference type="RuleBase" id="RU000532"/>
    </source>
</evidence>
<gene>
    <name evidence="12 16" type="primary">pgk</name>
    <name evidence="16" type="ORF">MYB_01010</name>
</gene>
<dbReference type="OrthoDB" id="9808460at2"/>
<dbReference type="UniPathway" id="UPA00109">
    <property type="reaction ID" value="UER00185"/>
</dbReference>
<feature type="binding site" evidence="12 14">
    <location>
        <position position="333"/>
    </location>
    <ligand>
        <name>ATP</name>
        <dbReference type="ChEBI" id="CHEBI:30616"/>
    </ligand>
</feature>
<dbReference type="InterPro" id="IPR015911">
    <property type="entry name" value="Phosphoglycerate_kinase_CS"/>
</dbReference>
<dbReference type="FunFam" id="3.40.50.1260:FF:000008">
    <property type="entry name" value="Phosphoglycerate kinase"/>
    <property type="match status" value="1"/>
</dbReference>
<dbReference type="InterPro" id="IPR036043">
    <property type="entry name" value="Phosphoglycerate_kinase_sf"/>
</dbReference>
<evidence type="ECO:0000256" key="6">
    <source>
        <dbReference type="ARBA" id="ARBA00022490"/>
    </source>
</evidence>
<dbReference type="HAMAP" id="MF_00145">
    <property type="entry name" value="Phosphoglyc_kinase"/>
    <property type="match status" value="1"/>
</dbReference>
<dbReference type="PRINTS" id="PR00477">
    <property type="entry name" value="PHGLYCKINASE"/>
</dbReference>
<feature type="binding site" evidence="12">
    <location>
        <position position="42"/>
    </location>
    <ligand>
        <name>substrate</name>
    </ligand>
</feature>
<keyword evidence="10 12" id="KW-0067">ATP-binding</keyword>
<dbReference type="Pfam" id="PF00162">
    <property type="entry name" value="PGK"/>
    <property type="match status" value="1"/>
</dbReference>
<keyword evidence="6 12" id="KW-0963">Cytoplasm</keyword>
<name>W5V090_9BACT</name>
<keyword evidence="8 12" id="KW-0547">Nucleotide-binding</keyword>
<protein>
    <recommendedName>
        <fullName evidence="5 12">Phosphoglycerate kinase</fullName>
        <ecNumber evidence="4 12">2.7.2.3</ecNumber>
    </recommendedName>
</protein>
<feature type="binding site" evidence="12">
    <location>
        <position position="162"/>
    </location>
    <ligand>
        <name>substrate</name>
    </ligand>
</feature>
<dbReference type="GO" id="GO:0004618">
    <property type="term" value="F:phosphoglycerate kinase activity"/>
    <property type="evidence" value="ECO:0007669"/>
    <property type="project" value="UniProtKB-UniRule"/>
</dbReference>
<dbReference type="EMBL" id="CP007154">
    <property type="protein sequence ID" value="AHH45213.1"/>
    <property type="molecule type" value="Genomic_DNA"/>
</dbReference>
<dbReference type="GO" id="GO:0005524">
    <property type="term" value="F:ATP binding"/>
    <property type="evidence" value="ECO:0007669"/>
    <property type="project" value="UniProtKB-KW"/>
</dbReference>
<dbReference type="SUPFAM" id="SSF53748">
    <property type="entry name" value="Phosphoglycerate kinase"/>
    <property type="match status" value="1"/>
</dbReference>
<feature type="binding site" evidence="12 13">
    <location>
        <begin position="27"/>
        <end position="29"/>
    </location>
    <ligand>
        <name>substrate</name>
    </ligand>
</feature>
<dbReference type="PATRIC" id="fig|743966.3.peg.202"/>
<dbReference type="InterPro" id="IPR001576">
    <property type="entry name" value="Phosphoglycerate_kinase"/>
</dbReference>
<dbReference type="FunFam" id="3.40.50.1260:FF:000001">
    <property type="entry name" value="Phosphoglycerate kinase"/>
    <property type="match status" value="1"/>
</dbReference>
<dbReference type="PANTHER" id="PTHR11406">
    <property type="entry name" value="PHOSPHOGLYCERATE KINASE"/>
    <property type="match status" value="1"/>
</dbReference>
<dbReference type="Proteomes" id="UP000019229">
    <property type="component" value="Chromosome"/>
</dbReference>
<evidence type="ECO:0000256" key="4">
    <source>
        <dbReference type="ARBA" id="ARBA00013061"/>
    </source>
</evidence>
<proteinExistence type="inferred from homology"/>
<dbReference type="InterPro" id="IPR015824">
    <property type="entry name" value="Phosphoglycerate_kinase_N"/>
</dbReference>
<dbReference type="EC" id="2.7.2.3" evidence="4 12"/>
<keyword evidence="17" id="KW-1185">Reference proteome</keyword>